<organism evidence="3 4">
    <name type="scientific">Larkinella rosea</name>
    <dbReference type="NCBI Taxonomy" id="2025312"/>
    <lineage>
        <taxon>Bacteria</taxon>
        <taxon>Pseudomonadati</taxon>
        <taxon>Bacteroidota</taxon>
        <taxon>Cytophagia</taxon>
        <taxon>Cytophagales</taxon>
        <taxon>Spirosomataceae</taxon>
        <taxon>Larkinella</taxon>
    </lineage>
</organism>
<dbReference type="RefSeq" id="WP_124878478.1">
    <property type="nucleotide sequence ID" value="NZ_RQJO01000015.1"/>
</dbReference>
<dbReference type="Pfam" id="PF18818">
    <property type="entry name" value="MPTase-PolyVal"/>
    <property type="match status" value="1"/>
</dbReference>
<dbReference type="GO" id="GO:0003697">
    <property type="term" value="F:single-stranded DNA binding"/>
    <property type="evidence" value="ECO:0007669"/>
    <property type="project" value="InterPro"/>
</dbReference>
<accession>A0A3P1BC82</accession>
<dbReference type="InterPro" id="IPR017113">
    <property type="entry name" value="Antirestriction_ArdC"/>
</dbReference>
<evidence type="ECO:0000259" key="2">
    <source>
        <dbReference type="Pfam" id="PF18818"/>
    </source>
</evidence>
<dbReference type="InterPro" id="IPR041459">
    <property type="entry name" value="MPTase-PolyVal"/>
</dbReference>
<evidence type="ECO:0000313" key="4">
    <source>
        <dbReference type="Proteomes" id="UP000271925"/>
    </source>
</evidence>
<feature type="domain" description="N-terminal" evidence="1">
    <location>
        <begin position="27"/>
        <end position="146"/>
    </location>
</feature>
<evidence type="ECO:0000259" key="1">
    <source>
        <dbReference type="Pfam" id="PF08401"/>
    </source>
</evidence>
<protein>
    <submittedName>
        <fullName evidence="3">DUF1738 domain-containing protein</fullName>
    </submittedName>
</protein>
<sequence length="317" mass="36017">MPNPISYKAQQSKPHKTSISITSSSEDIYSRVTAKILADLEAGNLLWRKPWHAGHLAGQVMRPLRGNAVPYTGINTLILWNAASDQSFSSPYWMTFKQATSLKATIRKGEKGTQIVYADTFTKEEEDVNGDRKYNQIPFLKTYTVFNAGQIDGLADGFYKSSEESVGCHQQTRDLKLEQFFAQTKADVYIGSQACYTQSTDRIQMPPFESFETPTRYYGVLAHELTHWTKHPDRLNRDLGRKAYGDEGYAKEELVAELGACFLAADLGFEPVPEQHHAAYMQSWLHVLKDDKRFIFQAASQAQKAVDYIHRLQPRFD</sequence>
<gene>
    <name evidence="3" type="ORF">EHT25_26930</name>
</gene>
<name>A0A3P1BC82_9BACT</name>
<dbReference type="OrthoDB" id="9792687at2"/>
<proteinExistence type="predicted"/>
<dbReference type="EMBL" id="RQJO01000015">
    <property type="protein sequence ID" value="RRA98639.1"/>
    <property type="molecule type" value="Genomic_DNA"/>
</dbReference>
<dbReference type="Pfam" id="PF08401">
    <property type="entry name" value="ArdcN"/>
    <property type="match status" value="1"/>
</dbReference>
<dbReference type="AlphaFoldDB" id="A0A3P1BC82"/>
<keyword evidence="4" id="KW-1185">Reference proteome</keyword>
<dbReference type="InterPro" id="IPR013610">
    <property type="entry name" value="ArdC_N"/>
</dbReference>
<feature type="domain" description="Polyvalent protein metallopeptidase" evidence="2">
    <location>
        <begin position="176"/>
        <end position="301"/>
    </location>
</feature>
<comment type="caution">
    <text evidence="3">The sequence shown here is derived from an EMBL/GenBank/DDBJ whole genome shotgun (WGS) entry which is preliminary data.</text>
</comment>
<dbReference type="Proteomes" id="UP000271925">
    <property type="component" value="Unassembled WGS sequence"/>
</dbReference>
<reference evidence="3 4" key="1">
    <citation type="submission" date="2018-11" db="EMBL/GenBank/DDBJ databases">
        <authorList>
            <person name="Zhou Z."/>
            <person name="Wang G."/>
        </authorList>
    </citation>
    <scope>NUCLEOTIDE SEQUENCE [LARGE SCALE GENOMIC DNA]</scope>
    <source>
        <strain evidence="3 4">KCTC52004</strain>
    </source>
</reference>
<evidence type="ECO:0000313" key="3">
    <source>
        <dbReference type="EMBL" id="RRA98639.1"/>
    </source>
</evidence>
<dbReference type="PIRSF" id="PIRSF037112">
    <property type="entry name" value="Antirestriction_ArdC"/>
    <property type="match status" value="1"/>
</dbReference>